<gene>
    <name evidence="1" type="ORF">ACFPPA_01495</name>
</gene>
<comment type="caution">
    <text evidence="1">The sequence shown here is derived from an EMBL/GenBank/DDBJ whole genome shotgun (WGS) entry which is preliminary data.</text>
</comment>
<protein>
    <recommendedName>
        <fullName evidence="3">HEPN domain-containing protein</fullName>
    </recommendedName>
</protein>
<dbReference type="EMBL" id="JBHSNF010000001">
    <property type="protein sequence ID" value="MFC5524407.1"/>
    <property type="molecule type" value="Genomic_DNA"/>
</dbReference>
<dbReference type="RefSeq" id="WP_377316576.1">
    <property type="nucleotide sequence ID" value="NZ_JBHSNF010000001.1"/>
</dbReference>
<keyword evidence="2" id="KW-1185">Reference proteome</keyword>
<accession>A0ABW0QJQ2</accession>
<evidence type="ECO:0000313" key="1">
    <source>
        <dbReference type="EMBL" id="MFC5524407.1"/>
    </source>
</evidence>
<evidence type="ECO:0000313" key="2">
    <source>
        <dbReference type="Proteomes" id="UP001596114"/>
    </source>
</evidence>
<proteinExistence type="predicted"/>
<name>A0ABW0QJQ2_9GAMM</name>
<evidence type="ECO:0008006" key="3">
    <source>
        <dbReference type="Google" id="ProtNLM"/>
    </source>
</evidence>
<sequence length="169" mass="19049">MCVTNDGTGEPSPFGTLRYAEDYRIAAEKVIGDCSPLESKLLMPAYNLIAQSIELSLKAYLLSMGHGNRQLRGPEFGHKLNQLISEAERLGLNSLVLLDDVDRQVVADLNVHYEMHEFRYIKIGLKTLPFWSLIAPLAKRFTHELHDYCLALLLGEEGARKRVETCGKF</sequence>
<dbReference type="Proteomes" id="UP001596114">
    <property type="component" value="Unassembled WGS sequence"/>
</dbReference>
<reference evidence="2" key="1">
    <citation type="journal article" date="2019" name="Int. J. Syst. Evol. Microbiol.">
        <title>The Global Catalogue of Microorganisms (GCM) 10K type strain sequencing project: providing services to taxonomists for standard genome sequencing and annotation.</title>
        <authorList>
            <consortium name="The Broad Institute Genomics Platform"/>
            <consortium name="The Broad Institute Genome Sequencing Center for Infectious Disease"/>
            <person name="Wu L."/>
            <person name="Ma J."/>
        </authorList>
    </citation>
    <scope>NUCLEOTIDE SEQUENCE [LARGE SCALE GENOMIC DNA]</scope>
    <source>
        <strain evidence="2">CGMCC 1.16619</strain>
    </source>
</reference>
<organism evidence="1 2">
    <name type="scientific">Rhodanobacter ginsengisoli</name>
    <dbReference type="NCBI Taxonomy" id="418646"/>
    <lineage>
        <taxon>Bacteria</taxon>
        <taxon>Pseudomonadati</taxon>
        <taxon>Pseudomonadota</taxon>
        <taxon>Gammaproteobacteria</taxon>
        <taxon>Lysobacterales</taxon>
        <taxon>Rhodanobacteraceae</taxon>
        <taxon>Rhodanobacter</taxon>
    </lineage>
</organism>